<reference evidence="3 4" key="1">
    <citation type="submission" date="2019-10" db="EMBL/GenBank/DDBJ databases">
        <title>Assembly and Annotation for the nematode Trichostrongylus colubriformis.</title>
        <authorList>
            <person name="Martin J."/>
        </authorList>
    </citation>
    <scope>NUCLEOTIDE SEQUENCE [LARGE SCALE GENOMIC DNA]</scope>
    <source>
        <strain evidence="3">G859</strain>
        <tissue evidence="3">Whole worm</tissue>
    </source>
</reference>
<feature type="region of interest" description="Disordered" evidence="2">
    <location>
        <begin position="73"/>
        <end position="106"/>
    </location>
</feature>
<feature type="coiled-coil region" evidence="1">
    <location>
        <begin position="4"/>
        <end position="46"/>
    </location>
</feature>
<evidence type="ECO:0000313" key="3">
    <source>
        <dbReference type="EMBL" id="KAK5986476.1"/>
    </source>
</evidence>
<gene>
    <name evidence="3" type="ORF">GCK32_022780</name>
</gene>
<evidence type="ECO:0000256" key="2">
    <source>
        <dbReference type="SAM" id="MobiDB-lite"/>
    </source>
</evidence>
<name>A0AAN8IUJ4_TRICO</name>
<comment type="caution">
    <text evidence="3">The sequence shown here is derived from an EMBL/GenBank/DDBJ whole genome shotgun (WGS) entry which is preliminary data.</text>
</comment>
<evidence type="ECO:0000256" key="1">
    <source>
        <dbReference type="SAM" id="Coils"/>
    </source>
</evidence>
<evidence type="ECO:0000313" key="4">
    <source>
        <dbReference type="Proteomes" id="UP001331761"/>
    </source>
</evidence>
<feature type="compositionally biased region" description="Basic and acidic residues" evidence="2">
    <location>
        <begin position="96"/>
        <end position="106"/>
    </location>
</feature>
<keyword evidence="1" id="KW-0175">Coiled coil</keyword>
<dbReference type="EMBL" id="WIXE01000568">
    <property type="protein sequence ID" value="KAK5986476.1"/>
    <property type="molecule type" value="Genomic_DNA"/>
</dbReference>
<sequence length="106" mass="12038">MGQLSDKEIELQEELEDRKALKKEIKEEEQENYLQERKQAQQSQAQVQLPPISTDLLREELGLGKLLATIQTQHSQPTSLGSDKIQLSLGGVTGRNQRDNRKISDI</sequence>
<protein>
    <submittedName>
        <fullName evidence="3">Uncharacterized protein</fullName>
    </submittedName>
</protein>
<accession>A0AAN8IUJ4</accession>
<organism evidence="3 4">
    <name type="scientific">Trichostrongylus colubriformis</name>
    <name type="common">Black scour worm</name>
    <dbReference type="NCBI Taxonomy" id="6319"/>
    <lineage>
        <taxon>Eukaryota</taxon>
        <taxon>Metazoa</taxon>
        <taxon>Ecdysozoa</taxon>
        <taxon>Nematoda</taxon>
        <taxon>Chromadorea</taxon>
        <taxon>Rhabditida</taxon>
        <taxon>Rhabditina</taxon>
        <taxon>Rhabditomorpha</taxon>
        <taxon>Strongyloidea</taxon>
        <taxon>Trichostrongylidae</taxon>
        <taxon>Trichostrongylus</taxon>
    </lineage>
</organism>
<dbReference type="AlphaFoldDB" id="A0AAN8IUJ4"/>
<dbReference type="Proteomes" id="UP001331761">
    <property type="component" value="Unassembled WGS sequence"/>
</dbReference>
<proteinExistence type="predicted"/>
<keyword evidence="4" id="KW-1185">Reference proteome</keyword>